<dbReference type="OrthoDB" id="2325842at2"/>
<accession>A0A0R1MJ13</accession>
<dbReference type="GeneID" id="98309573"/>
<keyword evidence="2" id="KW-1185">Reference proteome</keyword>
<dbReference type="EMBL" id="AZDX01000003">
    <property type="protein sequence ID" value="KRL07964.1"/>
    <property type="molecule type" value="Genomic_DNA"/>
</dbReference>
<gene>
    <name evidence="1" type="ORF">FC92_GL001032</name>
</gene>
<dbReference type="Gene3D" id="3.40.30.10">
    <property type="entry name" value="Glutaredoxin"/>
    <property type="match status" value="1"/>
</dbReference>
<reference evidence="1 2" key="1">
    <citation type="journal article" date="2015" name="Genome Announc.">
        <title>Expanding the biotechnology potential of lactobacilli through comparative genomics of 213 strains and associated genera.</title>
        <authorList>
            <person name="Sun Z."/>
            <person name="Harris H.M."/>
            <person name="McCann A."/>
            <person name="Guo C."/>
            <person name="Argimon S."/>
            <person name="Zhang W."/>
            <person name="Yang X."/>
            <person name="Jeffery I.B."/>
            <person name="Cooney J.C."/>
            <person name="Kagawa T.F."/>
            <person name="Liu W."/>
            <person name="Song Y."/>
            <person name="Salvetti E."/>
            <person name="Wrobel A."/>
            <person name="Rasinkangas P."/>
            <person name="Parkhill J."/>
            <person name="Rea M.C."/>
            <person name="O'Sullivan O."/>
            <person name="Ritari J."/>
            <person name="Douillard F.P."/>
            <person name="Paul Ross R."/>
            <person name="Yang R."/>
            <person name="Briner A.E."/>
            <person name="Felis G.E."/>
            <person name="de Vos W.M."/>
            <person name="Barrangou R."/>
            <person name="Klaenhammer T.R."/>
            <person name="Caufield P.W."/>
            <person name="Cui Y."/>
            <person name="Zhang H."/>
            <person name="O'Toole P.W."/>
        </authorList>
    </citation>
    <scope>NUCLEOTIDE SEQUENCE [LARGE SCALE GENOMIC DNA]</scope>
    <source>
        <strain evidence="1 2">DSM 19519</strain>
    </source>
</reference>
<organism evidence="1 2">
    <name type="scientific">Liquorilactobacillus hordei DSM 19519</name>
    <dbReference type="NCBI Taxonomy" id="1423759"/>
    <lineage>
        <taxon>Bacteria</taxon>
        <taxon>Bacillati</taxon>
        <taxon>Bacillota</taxon>
        <taxon>Bacilli</taxon>
        <taxon>Lactobacillales</taxon>
        <taxon>Lactobacillaceae</taxon>
        <taxon>Liquorilactobacillus</taxon>
    </lineage>
</organism>
<dbReference type="STRING" id="1423759.FC92_GL001032"/>
<evidence type="ECO:0000313" key="2">
    <source>
        <dbReference type="Proteomes" id="UP000051448"/>
    </source>
</evidence>
<dbReference type="PATRIC" id="fig|1423759.3.peg.1088"/>
<evidence type="ECO:0008006" key="3">
    <source>
        <dbReference type="Google" id="ProtNLM"/>
    </source>
</evidence>
<evidence type="ECO:0000313" key="1">
    <source>
        <dbReference type="EMBL" id="KRL07964.1"/>
    </source>
</evidence>
<protein>
    <recommendedName>
        <fullName evidence="3">Glutaredoxin domain-containing protein</fullName>
    </recommendedName>
</protein>
<dbReference type="AlphaFoldDB" id="A0A0R1MJ13"/>
<name>A0A0R1MJ13_9LACO</name>
<proteinExistence type="predicted"/>
<sequence>MSEGYNAKVYWKDGCSRCKQTMNLFKIPFESVKASQEFIEYLKEEKEVRSMPYVEIFDKDRRIVDSWSNFEYDKIREWNKKIDA</sequence>
<dbReference type="Proteomes" id="UP000051448">
    <property type="component" value="Unassembled WGS sequence"/>
</dbReference>
<dbReference type="SUPFAM" id="SSF52833">
    <property type="entry name" value="Thioredoxin-like"/>
    <property type="match status" value="1"/>
</dbReference>
<comment type="caution">
    <text evidence="1">The sequence shown here is derived from an EMBL/GenBank/DDBJ whole genome shotgun (WGS) entry which is preliminary data.</text>
</comment>
<dbReference type="InterPro" id="IPR036249">
    <property type="entry name" value="Thioredoxin-like_sf"/>
</dbReference>
<dbReference type="RefSeq" id="WP_057868747.1">
    <property type="nucleotide sequence ID" value="NZ_AZDX01000003.1"/>
</dbReference>